<proteinExistence type="predicted"/>
<keyword evidence="3" id="KW-1185">Reference proteome</keyword>
<name>A0A8H5FEM8_9AGAR</name>
<gene>
    <name evidence="2" type="ORF">D9611_014174</name>
</gene>
<protein>
    <submittedName>
        <fullName evidence="2">Uncharacterized protein</fullName>
    </submittedName>
</protein>
<evidence type="ECO:0000256" key="1">
    <source>
        <dbReference type="SAM" id="MobiDB-lite"/>
    </source>
</evidence>
<accession>A0A8H5FEM8</accession>
<dbReference type="Proteomes" id="UP000541558">
    <property type="component" value="Unassembled WGS sequence"/>
</dbReference>
<feature type="region of interest" description="Disordered" evidence="1">
    <location>
        <begin position="31"/>
        <end position="50"/>
    </location>
</feature>
<comment type="caution">
    <text evidence="2">The sequence shown here is derived from an EMBL/GenBank/DDBJ whole genome shotgun (WGS) entry which is preliminary data.</text>
</comment>
<evidence type="ECO:0000313" key="2">
    <source>
        <dbReference type="EMBL" id="KAF5334315.1"/>
    </source>
</evidence>
<sequence>MSQARSLTTTCTGSNWAPCLERHYRIQKMATTDREREEMAKEKKREKREEWQAKQAHLNVMWELSVAKFDAAV</sequence>
<dbReference type="EMBL" id="JAACJK010000072">
    <property type="protein sequence ID" value="KAF5334315.1"/>
    <property type="molecule type" value="Genomic_DNA"/>
</dbReference>
<organism evidence="2 3">
    <name type="scientific">Ephemerocybe angulata</name>
    <dbReference type="NCBI Taxonomy" id="980116"/>
    <lineage>
        <taxon>Eukaryota</taxon>
        <taxon>Fungi</taxon>
        <taxon>Dikarya</taxon>
        <taxon>Basidiomycota</taxon>
        <taxon>Agaricomycotina</taxon>
        <taxon>Agaricomycetes</taxon>
        <taxon>Agaricomycetidae</taxon>
        <taxon>Agaricales</taxon>
        <taxon>Agaricineae</taxon>
        <taxon>Psathyrellaceae</taxon>
        <taxon>Ephemerocybe</taxon>
    </lineage>
</organism>
<dbReference type="AlphaFoldDB" id="A0A8H5FEM8"/>
<reference evidence="2 3" key="1">
    <citation type="journal article" date="2020" name="ISME J.">
        <title>Uncovering the hidden diversity of litter-decomposition mechanisms in mushroom-forming fungi.</title>
        <authorList>
            <person name="Floudas D."/>
            <person name="Bentzer J."/>
            <person name="Ahren D."/>
            <person name="Johansson T."/>
            <person name="Persson P."/>
            <person name="Tunlid A."/>
        </authorList>
    </citation>
    <scope>NUCLEOTIDE SEQUENCE [LARGE SCALE GENOMIC DNA]</scope>
    <source>
        <strain evidence="2 3">CBS 175.51</strain>
    </source>
</reference>
<evidence type="ECO:0000313" key="3">
    <source>
        <dbReference type="Proteomes" id="UP000541558"/>
    </source>
</evidence>